<dbReference type="InterPro" id="IPR045861">
    <property type="entry name" value="CorA_cytoplasmic_dom"/>
</dbReference>
<dbReference type="SUPFAM" id="SSF144083">
    <property type="entry name" value="Magnesium transport protein CorA, transmembrane region"/>
    <property type="match status" value="1"/>
</dbReference>
<organism evidence="12 13">
    <name type="scientific">Aliiroseovarius zhejiangensis</name>
    <dbReference type="NCBI Taxonomy" id="1632025"/>
    <lineage>
        <taxon>Bacteria</taxon>
        <taxon>Pseudomonadati</taxon>
        <taxon>Pseudomonadota</taxon>
        <taxon>Alphaproteobacteria</taxon>
        <taxon>Rhodobacterales</taxon>
        <taxon>Paracoccaceae</taxon>
        <taxon>Aliiroseovarius</taxon>
    </lineage>
</organism>
<feature type="transmembrane region" description="Helical" evidence="11">
    <location>
        <begin position="275"/>
        <end position="299"/>
    </location>
</feature>
<keyword evidence="5" id="KW-0997">Cell inner membrane</keyword>
<comment type="caution">
    <text evidence="12">The sequence shown here is derived from an EMBL/GenBank/DDBJ whole genome shotgun (WGS) entry which is preliminary data.</text>
</comment>
<dbReference type="PANTHER" id="PTHR46494:SF3">
    <property type="entry name" value="ZINC TRANSPORT PROTEIN ZNTB"/>
    <property type="match status" value="1"/>
</dbReference>
<dbReference type="SUPFAM" id="SSF143865">
    <property type="entry name" value="CorA soluble domain-like"/>
    <property type="match status" value="1"/>
</dbReference>
<dbReference type="RefSeq" id="WP_191284539.1">
    <property type="nucleotide sequence ID" value="NZ_BNCH01000001.1"/>
</dbReference>
<dbReference type="InterPro" id="IPR045863">
    <property type="entry name" value="CorA_TM1_TM2"/>
</dbReference>
<keyword evidence="4" id="KW-1003">Cell membrane</keyword>
<name>A0ABQ3IMK8_9RHOB</name>
<comment type="subcellular location">
    <subcellularLocation>
        <location evidence="1">Cell membrane</location>
        <topology evidence="1">Multi-pass membrane protein</topology>
    </subcellularLocation>
</comment>
<evidence type="ECO:0000256" key="9">
    <source>
        <dbReference type="ARBA" id="ARBA00023065"/>
    </source>
</evidence>
<evidence type="ECO:0000256" key="11">
    <source>
        <dbReference type="SAM" id="Phobius"/>
    </source>
</evidence>
<dbReference type="Pfam" id="PF01544">
    <property type="entry name" value="CorA"/>
    <property type="match status" value="1"/>
</dbReference>
<dbReference type="EMBL" id="BNCH01000001">
    <property type="protein sequence ID" value="GHE85714.1"/>
    <property type="molecule type" value="Genomic_DNA"/>
</dbReference>
<evidence type="ECO:0000256" key="6">
    <source>
        <dbReference type="ARBA" id="ARBA00022692"/>
    </source>
</evidence>
<evidence type="ECO:0000256" key="1">
    <source>
        <dbReference type="ARBA" id="ARBA00004651"/>
    </source>
</evidence>
<accession>A0ABQ3IMK8</accession>
<evidence type="ECO:0000313" key="12">
    <source>
        <dbReference type="EMBL" id="GHE85714.1"/>
    </source>
</evidence>
<keyword evidence="3" id="KW-0813">Transport</keyword>
<evidence type="ECO:0000256" key="5">
    <source>
        <dbReference type="ARBA" id="ARBA00022519"/>
    </source>
</evidence>
<dbReference type="PANTHER" id="PTHR46494">
    <property type="entry name" value="CORA FAMILY METAL ION TRANSPORTER (EUROFUNG)"/>
    <property type="match status" value="1"/>
</dbReference>
<keyword evidence="9" id="KW-0406">Ion transport</keyword>
<evidence type="ECO:0000256" key="3">
    <source>
        <dbReference type="ARBA" id="ARBA00022448"/>
    </source>
</evidence>
<evidence type="ECO:0000313" key="13">
    <source>
        <dbReference type="Proteomes" id="UP000609802"/>
    </source>
</evidence>
<dbReference type="Gene3D" id="1.20.58.340">
    <property type="entry name" value="Magnesium transport protein CorA, transmembrane region"/>
    <property type="match status" value="2"/>
</dbReference>
<keyword evidence="10 11" id="KW-0472">Membrane</keyword>
<evidence type="ECO:0000256" key="2">
    <source>
        <dbReference type="ARBA" id="ARBA00009765"/>
    </source>
</evidence>
<reference evidence="13" key="1">
    <citation type="journal article" date="2019" name="Int. J. Syst. Evol. Microbiol.">
        <title>The Global Catalogue of Microorganisms (GCM) 10K type strain sequencing project: providing services to taxonomists for standard genome sequencing and annotation.</title>
        <authorList>
            <consortium name="The Broad Institute Genomics Platform"/>
            <consortium name="The Broad Institute Genome Sequencing Center for Infectious Disease"/>
            <person name="Wu L."/>
            <person name="Ma J."/>
        </authorList>
    </citation>
    <scope>NUCLEOTIDE SEQUENCE [LARGE SCALE GENOMIC DNA]</scope>
    <source>
        <strain evidence="13">KCTC 42443</strain>
    </source>
</reference>
<sequence>MSEYELLATEAPEDDGLVFAITLTGDGRGAFADWQAVERWRAPDGPIWVHLDRASTRAQTWVRHKSSLSPATAEALLAEETRPRVFHGKTGLTTVIRGTNLNPGQRSEDMVALRIWSDGMRVITLRDQRLQSVRDILAALVDHGTGPATIAETYVRLIARVNERIGPAIDDIEDQIDDIESNLGDREASETRRAVADIRQKSVILRRYLAPQRAAMGELLADPPAWAGDSWRTSLRETTDQVIGYVEELDQVKERALVIKDDIVNELAEKTNRTLYVLAVVSAIFLPLSFLTGLMGINVGGMPGVDNDNAFWLFSGAVAVLLVVEIAIFRLLKWL</sequence>
<keyword evidence="7" id="KW-0862">Zinc</keyword>
<evidence type="ECO:0000256" key="7">
    <source>
        <dbReference type="ARBA" id="ARBA00022833"/>
    </source>
</evidence>
<evidence type="ECO:0000256" key="10">
    <source>
        <dbReference type="ARBA" id="ARBA00023136"/>
    </source>
</evidence>
<proteinExistence type="inferred from homology"/>
<evidence type="ECO:0000256" key="4">
    <source>
        <dbReference type="ARBA" id="ARBA00022475"/>
    </source>
</evidence>
<keyword evidence="8 11" id="KW-1133">Transmembrane helix</keyword>
<dbReference type="InterPro" id="IPR002523">
    <property type="entry name" value="MgTranspt_CorA/ZnTranspt_ZntB"/>
</dbReference>
<gene>
    <name evidence="12" type="ORF">GCM10016455_01170</name>
</gene>
<keyword evidence="13" id="KW-1185">Reference proteome</keyword>
<dbReference type="CDD" id="cd12833">
    <property type="entry name" value="ZntB-like_1"/>
    <property type="match status" value="1"/>
</dbReference>
<keyword evidence="6 11" id="KW-0812">Transmembrane</keyword>
<protein>
    <submittedName>
        <fullName evidence="12">Zinc transporter ZntB</fullName>
    </submittedName>
</protein>
<dbReference type="Gene3D" id="3.30.460.20">
    <property type="entry name" value="CorA soluble domain-like"/>
    <property type="match status" value="1"/>
</dbReference>
<comment type="similarity">
    <text evidence="2">Belongs to the CorA metal ion transporter (MIT) (TC 1.A.35) family.</text>
</comment>
<evidence type="ECO:0000256" key="8">
    <source>
        <dbReference type="ARBA" id="ARBA00022989"/>
    </source>
</evidence>
<feature type="transmembrane region" description="Helical" evidence="11">
    <location>
        <begin position="311"/>
        <end position="332"/>
    </location>
</feature>
<dbReference type="Proteomes" id="UP000609802">
    <property type="component" value="Unassembled WGS sequence"/>
</dbReference>